<evidence type="ECO:0000313" key="1">
    <source>
        <dbReference type="EMBL" id="PWN51300.1"/>
    </source>
</evidence>
<proteinExistence type="predicted"/>
<keyword evidence="2" id="KW-1185">Reference proteome</keyword>
<dbReference type="Proteomes" id="UP000245626">
    <property type="component" value="Unassembled WGS sequence"/>
</dbReference>
<evidence type="ECO:0000313" key="2">
    <source>
        <dbReference type="Proteomes" id="UP000245626"/>
    </source>
</evidence>
<dbReference type="EMBL" id="KZ819854">
    <property type="protein sequence ID" value="PWN51300.1"/>
    <property type="molecule type" value="Genomic_DNA"/>
</dbReference>
<organism evidence="1 2">
    <name type="scientific">Violaceomyces palustris</name>
    <dbReference type="NCBI Taxonomy" id="1673888"/>
    <lineage>
        <taxon>Eukaryota</taxon>
        <taxon>Fungi</taxon>
        <taxon>Dikarya</taxon>
        <taxon>Basidiomycota</taxon>
        <taxon>Ustilaginomycotina</taxon>
        <taxon>Ustilaginomycetes</taxon>
        <taxon>Violaceomycetales</taxon>
        <taxon>Violaceomycetaceae</taxon>
        <taxon>Violaceomyces</taxon>
    </lineage>
</organism>
<name>A0ACD0NZZ0_9BASI</name>
<reference evidence="1 2" key="1">
    <citation type="journal article" date="2018" name="Mol. Biol. Evol.">
        <title>Broad Genomic Sampling Reveals a Smut Pathogenic Ancestry of the Fungal Clade Ustilaginomycotina.</title>
        <authorList>
            <person name="Kijpornyongpan T."/>
            <person name="Mondo S.J."/>
            <person name="Barry K."/>
            <person name="Sandor L."/>
            <person name="Lee J."/>
            <person name="Lipzen A."/>
            <person name="Pangilinan J."/>
            <person name="LaButti K."/>
            <person name="Hainaut M."/>
            <person name="Henrissat B."/>
            <person name="Grigoriev I.V."/>
            <person name="Spatafora J.W."/>
            <person name="Aime M.C."/>
        </authorList>
    </citation>
    <scope>NUCLEOTIDE SEQUENCE [LARGE SCALE GENOMIC DNA]</scope>
    <source>
        <strain evidence="1 2">SA 807</strain>
    </source>
</reference>
<protein>
    <submittedName>
        <fullName evidence="1">Redoxin</fullName>
    </submittedName>
</protein>
<gene>
    <name evidence="1" type="ORF">IE53DRAFT_368182</name>
</gene>
<sequence>MSGLVDKIKSAAKGPIKEGGKINTKVLLKEHNPEQGTVDLDNLSGRNLIVGVPGAFTPPCSSHVPGYVTNASAFIEKGVENIYIVTINDTFTTNAWREKLGASNESKVHFLSDDTGAFTKSLGLDFDATGLLGGVRSQRYVLIVEGGIVKKAFVESHAPDITVTSADNVLKAL</sequence>
<accession>A0ACD0NZZ0</accession>